<evidence type="ECO:0000259" key="1">
    <source>
        <dbReference type="SMART" id="SM00824"/>
    </source>
</evidence>
<dbReference type="InterPro" id="IPR029058">
    <property type="entry name" value="AB_hydrolase_fold"/>
</dbReference>
<evidence type="ECO:0000313" key="3">
    <source>
        <dbReference type="Proteomes" id="UP000067626"/>
    </source>
</evidence>
<dbReference type="EMBL" id="CP012159">
    <property type="protein sequence ID" value="AKT36915.1"/>
    <property type="molecule type" value="Genomic_DNA"/>
</dbReference>
<accession>A0A0K1E7S2</accession>
<dbReference type="InterPro" id="IPR020802">
    <property type="entry name" value="TesA-like"/>
</dbReference>
<feature type="domain" description="Thioesterase TesA-like" evidence="1">
    <location>
        <begin position="103"/>
        <end position="354"/>
    </location>
</feature>
<dbReference type="SMART" id="SM00824">
    <property type="entry name" value="PKS_TE"/>
    <property type="match status" value="1"/>
</dbReference>
<dbReference type="SUPFAM" id="SSF53474">
    <property type="entry name" value="alpha/beta-Hydrolases"/>
    <property type="match status" value="1"/>
</dbReference>
<sequence length="375" mass="40904">MGRTFIAPRDAIELRLSRLWGERRGLQRVDVRAPLADLGGGLEEASRLRAEVLAQFGVALSPPAELLGVSIEALGIAVRARSERPSWVPLVTFQPAGRRPPLFFVPGGDGNVFNFQALAHHLGPEQPFHGLQARGMYGELPPHESVEAMASDYLDEVLAARAEGPYLLAGHCFGAIVAFEMALELQRRGEQVALVAALDALAPAPFAQMDTAFLEDEVSFYEFIASGFRHWFDKGISVRAQDFAALPQERHLDHFMEQAKRFGAFPPDTGGVRMVEMLRLFRLCTGMRYEPKEMYRGTFAFFHAMESDFCSSPTGGWEQLVSGRFVARAVPGHHVSMVTEPHVEALAAQLGACIAEVTGSAALAGAQIEEVSSGV</sequence>
<dbReference type="STRING" id="52.CMC5_010360"/>
<keyword evidence="2" id="KW-0436">Ligase</keyword>
<dbReference type="AlphaFoldDB" id="A0A0K1E7S2"/>
<dbReference type="OrthoDB" id="2472181at2"/>
<dbReference type="InterPro" id="IPR001031">
    <property type="entry name" value="Thioesterase"/>
</dbReference>
<evidence type="ECO:0000313" key="2">
    <source>
        <dbReference type="EMBL" id="AKT36915.1"/>
    </source>
</evidence>
<keyword evidence="3" id="KW-1185">Reference proteome</keyword>
<protein>
    <submittedName>
        <fullName evidence="2">AMP-dependent ligase</fullName>
    </submittedName>
</protein>
<dbReference type="Proteomes" id="UP000067626">
    <property type="component" value="Chromosome"/>
</dbReference>
<organism evidence="2 3">
    <name type="scientific">Chondromyces crocatus</name>
    <dbReference type="NCBI Taxonomy" id="52"/>
    <lineage>
        <taxon>Bacteria</taxon>
        <taxon>Pseudomonadati</taxon>
        <taxon>Myxococcota</taxon>
        <taxon>Polyangia</taxon>
        <taxon>Polyangiales</taxon>
        <taxon>Polyangiaceae</taxon>
        <taxon>Chondromyces</taxon>
    </lineage>
</organism>
<reference evidence="2 3" key="1">
    <citation type="submission" date="2015-07" db="EMBL/GenBank/DDBJ databases">
        <title>Genome analysis of myxobacterium Chondromyces crocatus Cm c5 reveals a high potential for natural compound synthesis and the genetic basis for the loss of fruiting body formation.</title>
        <authorList>
            <person name="Zaburannyi N."/>
            <person name="Bunk B."/>
            <person name="Maier J."/>
            <person name="Overmann J."/>
            <person name="Mueller R."/>
        </authorList>
    </citation>
    <scope>NUCLEOTIDE SEQUENCE [LARGE SCALE GENOMIC DNA]</scope>
    <source>
        <strain evidence="2 3">Cm c5</strain>
    </source>
</reference>
<dbReference type="GO" id="GO:0016874">
    <property type="term" value="F:ligase activity"/>
    <property type="evidence" value="ECO:0007669"/>
    <property type="project" value="UniProtKB-KW"/>
</dbReference>
<dbReference type="RefSeq" id="WP_050429358.1">
    <property type="nucleotide sequence ID" value="NZ_CP012159.1"/>
</dbReference>
<proteinExistence type="predicted"/>
<dbReference type="Pfam" id="PF00975">
    <property type="entry name" value="Thioesterase"/>
    <property type="match status" value="1"/>
</dbReference>
<gene>
    <name evidence="2" type="ORF">CMC5_010360</name>
</gene>
<dbReference type="Gene3D" id="3.40.50.1820">
    <property type="entry name" value="alpha/beta hydrolase"/>
    <property type="match status" value="1"/>
</dbReference>
<name>A0A0K1E7S2_CHOCO</name>
<dbReference type="KEGG" id="ccro:CMC5_010360"/>